<accession>A0A059B1C8</accession>
<reference evidence="2" key="1">
    <citation type="submission" date="2013-07" db="EMBL/GenBank/DDBJ databases">
        <title>The genome of Eucalyptus grandis.</title>
        <authorList>
            <person name="Schmutz J."/>
            <person name="Hayes R."/>
            <person name="Myburg A."/>
            <person name="Tuskan G."/>
            <person name="Grattapaglia D."/>
            <person name="Rokhsar D.S."/>
        </authorList>
    </citation>
    <scope>NUCLEOTIDE SEQUENCE</scope>
    <source>
        <tissue evidence="2">Leaf extractions</tissue>
    </source>
</reference>
<dbReference type="Gramene" id="KCW59435">
    <property type="protein sequence ID" value="KCW59435"/>
    <property type="gene ID" value="EUGRSUZ_H02167"/>
</dbReference>
<gene>
    <name evidence="2" type="ORF">EUGRSUZ_H02167</name>
</gene>
<name>A0A059B1C8_EUCGR</name>
<dbReference type="InParanoid" id="A0A059B1C8"/>
<feature type="compositionally biased region" description="Basic and acidic residues" evidence="1">
    <location>
        <begin position="57"/>
        <end position="71"/>
    </location>
</feature>
<sequence length="93" mass="10845">MISIDIFGSRAYKRSNTNPRHRVVKFYSTFYILDLILKEEEGLIKQSQRKAGQVQMDSKEDHLPQERRDNHDYGVVRVQMAPAVIVVLARNTQ</sequence>
<feature type="region of interest" description="Disordered" evidence="1">
    <location>
        <begin position="48"/>
        <end position="71"/>
    </location>
</feature>
<proteinExistence type="predicted"/>
<protein>
    <submittedName>
        <fullName evidence="2">Uncharacterized protein</fullName>
    </submittedName>
</protein>
<organism evidence="2">
    <name type="scientific">Eucalyptus grandis</name>
    <name type="common">Flooded gum</name>
    <dbReference type="NCBI Taxonomy" id="71139"/>
    <lineage>
        <taxon>Eukaryota</taxon>
        <taxon>Viridiplantae</taxon>
        <taxon>Streptophyta</taxon>
        <taxon>Embryophyta</taxon>
        <taxon>Tracheophyta</taxon>
        <taxon>Spermatophyta</taxon>
        <taxon>Magnoliopsida</taxon>
        <taxon>eudicotyledons</taxon>
        <taxon>Gunneridae</taxon>
        <taxon>Pentapetalae</taxon>
        <taxon>rosids</taxon>
        <taxon>malvids</taxon>
        <taxon>Myrtales</taxon>
        <taxon>Myrtaceae</taxon>
        <taxon>Myrtoideae</taxon>
        <taxon>Eucalypteae</taxon>
        <taxon>Eucalyptus</taxon>
    </lineage>
</organism>
<dbReference type="EMBL" id="KK198760">
    <property type="protein sequence ID" value="KCW59435.1"/>
    <property type="molecule type" value="Genomic_DNA"/>
</dbReference>
<dbReference type="AlphaFoldDB" id="A0A059B1C8"/>
<evidence type="ECO:0000256" key="1">
    <source>
        <dbReference type="SAM" id="MobiDB-lite"/>
    </source>
</evidence>
<evidence type="ECO:0000313" key="2">
    <source>
        <dbReference type="EMBL" id="KCW59435.1"/>
    </source>
</evidence>